<feature type="region of interest" description="Disordered" evidence="1">
    <location>
        <begin position="222"/>
        <end position="242"/>
    </location>
</feature>
<dbReference type="EMBL" id="FNQK01000013">
    <property type="protein sequence ID" value="SEA43683.1"/>
    <property type="molecule type" value="Genomic_DNA"/>
</dbReference>
<gene>
    <name evidence="2" type="ORF">SAMN04487990_11358</name>
</gene>
<accession>A0A1H4B647</accession>
<evidence type="ECO:0000313" key="3">
    <source>
        <dbReference type="Proteomes" id="UP000198846"/>
    </source>
</evidence>
<dbReference type="STRING" id="283786.SAMN04487990_11358"/>
<dbReference type="RefSeq" id="WP_177165319.1">
    <property type="nucleotide sequence ID" value="NZ_FNQK01000013.1"/>
</dbReference>
<proteinExistence type="predicted"/>
<organism evidence="2 3">
    <name type="scientific">Bizionia paragorgiae</name>
    <dbReference type="NCBI Taxonomy" id="283786"/>
    <lineage>
        <taxon>Bacteria</taxon>
        <taxon>Pseudomonadati</taxon>
        <taxon>Bacteroidota</taxon>
        <taxon>Flavobacteriia</taxon>
        <taxon>Flavobacteriales</taxon>
        <taxon>Flavobacteriaceae</taxon>
        <taxon>Bizionia</taxon>
    </lineage>
</organism>
<evidence type="ECO:0000313" key="2">
    <source>
        <dbReference type="EMBL" id="SEA43683.1"/>
    </source>
</evidence>
<dbReference type="Proteomes" id="UP000198846">
    <property type="component" value="Unassembled WGS sequence"/>
</dbReference>
<reference evidence="2 3" key="1">
    <citation type="submission" date="2016-10" db="EMBL/GenBank/DDBJ databases">
        <authorList>
            <person name="de Groot N.N."/>
        </authorList>
    </citation>
    <scope>NUCLEOTIDE SEQUENCE [LARGE SCALE GENOMIC DNA]</scope>
    <source>
        <strain evidence="2 3">DSM 23842</strain>
    </source>
</reference>
<keyword evidence="3" id="KW-1185">Reference proteome</keyword>
<evidence type="ECO:0000256" key="1">
    <source>
        <dbReference type="SAM" id="MobiDB-lite"/>
    </source>
</evidence>
<protein>
    <submittedName>
        <fullName evidence="2">Uncharacterized protein</fullName>
    </submittedName>
</protein>
<sequence>MSTINYIKHLNAVFHQFSKDSRLNPTHISLYMAFFQLWNHNRFPKKFHVNREDVMKLSKIGSKSTYHKCIKELDHYKYLVYFPSHNPFKGSQIRMLIFHPVSDEDPIKITNDFLEKTTVPKSRQVPNQPVDLGVPNQGQAVVPLYKHNKQIKNSYKLDQPKNEFEVLTFFKKENWPELEAKKFYNHYLGIGWKVGGKTKIVNWKATAQNWMLKAVEIKNSKQVSQNKDNLKTTKNKNYNQPL</sequence>
<name>A0A1H4B647_BIZPA</name>
<dbReference type="AlphaFoldDB" id="A0A1H4B647"/>